<reference evidence="1 2" key="1">
    <citation type="submission" date="2020-07" db="EMBL/GenBank/DDBJ databases">
        <title>Sequencing the genomes of 1000 actinobacteria strains.</title>
        <authorList>
            <person name="Klenk H.-P."/>
        </authorList>
    </citation>
    <scope>NUCLEOTIDE SEQUENCE [LARGE SCALE GENOMIC DNA]</scope>
    <source>
        <strain evidence="1 2">DSM 45975</strain>
    </source>
</reference>
<protein>
    <submittedName>
        <fullName evidence="1">Uncharacterized protein</fullName>
    </submittedName>
</protein>
<comment type="caution">
    <text evidence="1">The sequence shown here is derived from an EMBL/GenBank/DDBJ whole genome shotgun (WGS) entry which is preliminary data.</text>
</comment>
<accession>A0A839E766</accession>
<dbReference type="RefSeq" id="WP_182546317.1">
    <property type="nucleotide sequence ID" value="NZ_JACGWZ010000007.1"/>
</dbReference>
<keyword evidence="2" id="KW-1185">Reference proteome</keyword>
<sequence>MVGLWVLVVALLSGICGAGVVMLAARRRPEHAASEHEVPRSPKVVSAEAEPPRDRWFRAGYHCDQAVCRAARAVDSVSSVPARRELGGVVRRMEAELPNVRALAELGRVLEGDGRSASRVRRQLEETSARFVTTSDHVLGCLVELVAEPDLERVHERMTVVRQRFPLVRPMSTVVRDEPGSLVDVSG</sequence>
<evidence type="ECO:0000313" key="2">
    <source>
        <dbReference type="Proteomes" id="UP000569329"/>
    </source>
</evidence>
<dbReference type="Proteomes" id="UP000569329">
    <property type="component" value="Unassembled WGS sequence"/>
</dbReference>
<organism evidence="1 2">
    <name type="scientific">Halosaccharopolyspora lacisalsi</name>
    <dbReference type="NCBI Taxonomy" id="1000566"/>
    <lineage>
        <taxon>Bacteria</taxon>
        <taxon>Bacillati</taxon>
        <taxon>Actinomycetota</taxon>
        <taxon>Actinomycetes</taxon>
        <taxon>Pseudonocardiales</taxon>
        <taxon>Pseudonocardiaceae</taxon>
        <taxon>Halosaccharopolyspora</taxon>
    </lineage>
</organism>
<dbReference type="AlphaFoldDB" id="A0A839E766"/>
<dbReference type="EMBL" id="JACGWZ010000007">
    <property type="protein sequence ID" value="MBA8827131.1"/>
    <property type="molecule type" value="Genomic_DNA"/>
</dbReference>
<evidence type="ECO:0000313" key="1">
    <source>
        <dbReference type="EMBL" id="MBA8827131.1"/>
    </source>
</evidence>
<gene>
    <name evidence="1" type="ORF">FHX42_004515</name>
</gene>
<name>A0A839E766_9PSEU</name>
<proteinExistence type="predicted"/>